<dbReference type="RefSeq" id="WP_099558594.1">
    <property type="nucleotide sequence ID" value="NZ_LT960614.1"/>
</dbReference>
<dbReference type="InterPro" id="IPR014419">
    <property type="entry name" value="HutZ"/>
</dbReference>
<proteinExistence type="predicted"/>
<dbReference type="PIRSF" id="PIRSF004633">
    <property type="entry name" value="UCP_PLP_oxd"/>
    <property type="match status" value="1"/>
</dbReference>
<dbReference type="Gene3D" id="2.30.110.10">
    <property type="entry name" value="Electron Transport, Fmn-binding Protein, Chain A"/>
    <property type="match status" value="1"/>
</dbReference>
<dbReference type="SUPFAM" id="SSF50475">
    <property type="entry name" value="FMN-binding split barrel"/>
    <property type="match status" value="1"/>
</dbReference>
<accession>A0A2C9DDK9</accession>
<gene>
    <name evidence="2" type="ORF">HDIA_4846</name>
</gene>
<evidence type="ECO:0000313" key="3">
    <source>
        <dbReference type="Proteomes" id="UP000223606"/>
    </source>
</evidence>
<dbReference type="AlphaFoldDB" id="A0A2C9DDK9"/>
<dbReference type="Proteomes" id="UP000223606">
    <property type="component" value="Chromosome 1"/>
</dbReference>
<dbReference type="InterPro" id="IPR055343">
    <property type="entry name" value="CREG_beta-barrel"/>
</dbReference>
<reference evidence="3" key="1">
    <citation type="submission" date="2017-09" db="EMBL/GenBank/DDBJ databases">
        <title>Genome sequence of Nannocystis excedens DSM 71.</title>
        <authorList>
            <person name="Blom J."/>
        </authorList>
    </citation>
    <scope>NUCLEOTIDE SEQUENCE [LARGE SCALE GENOMIC DNA]</scope>
    <source>
        <strain evidence="3">type strain: E19</strain>
    </source>
</reference>
<sequence>MTDRPDQSFDAAGTARRILTQTGTAALASLGDAGAPFASFVTVAPDAAGCPLLLLSQLAVHTRNVERDGRASLLLVAPGGEGGDPLAGARLTLEGHIVKLPKDSEEAADARASFLARHPEAEGYAGFSDFSFYRLDISGGHLVAGFGRIVSLSPEDLRTDRA</sequence>
<name>A0A2C9DDK9_9HYPH</name>
<evidence type="ECO:0000313" key="2">
    <source>
        <dbReference type="EMBL" id="SON58387.1"/>
    </source>
</evidence>
<dbReference type="KEGG" id="hdi:HDIA_4846"/>
<feature type="domain" description="CREG-like beta-barrel" evidence="1">
    <location>
        <begin position="10"/>
        <end position="153"/>
    </location>
</feature>
<dbReference type="Pfam" id="PF13883">
    <property type="entry name" value="CREG_beta-barrel"/>
    <property type="match status" value="1"/>
</dbReference>
<keyword evidence="3" id="KW-1185">Reference proteome</keyword>
<dbReference type="OrthoDB" id="9814594at2"/>
<dbReference type="GO" id="GO:0005737">
    <property type="term" value="C:cytoplasm"/>
    <property type="evidence" value="ECO:0007669"/>
    <property type="project" value="UniProtKB-ARBA"/>
</dbReference>
<dbReference type="InterPro" id="IPR012349">
    <property type="entry name" value="Split_barrel_FMN-bd"/>
</dbReference>
<dbReference type="PANTHER" id="PTHR13343">
    <property type="entry name" value="CREG1 PROTEIN"/>
    <property type="match status" value="1"/>
</dbReference>
<organism evidence="2 3">
    <name type="scientific">Hartmannibacter diazotrophicus</name>
    <dbReference type="NCBI Taxonomy" id="1482074"/>
    <lineage>
        <taxon>Bacteria</taxon>
        <taxon>Pseudomonadati</taxon>
        <taxon>Pseudomonadota</taxon>
        <taxon>Alphaproteobacteria</taxon>
        <taxon>Hyphomicrobiales</taxon>
        <taxon>Pleomorphomonadaceae</taxon>
        <taxon>Hartmannibacter</taxon>
    </lineage>
</organism>
<evidence type="ECO:0000259" key="1">
    <source>
        <dbReference type="Pfam" id="PF13883"/>
    </source>
</evidence>
<protein>
    <submittedName>
        <fullName evidence="2">Heme utilization protein HutZ</fullName>
    </submittedName>
</protein>
<dbReference type="PANTHER" id="PTHR13343:SF17">
    <property type="entry name" value="CELLULAR REPRESSOR OF E1A-STIMULATED GENES, ISOFORM A"/>
    <property type="match status" value="1"/>
</dbReference>
<dbReference type="EMBL" id="LT960614">
    <property type="protein sequence ID" value="SON58387.1"/>
    <property type="molecule type" value="Genomic_DNA"/>
</dbReference>